<dbReference type="InterPro" id="IPR011415">
    <property type="entry name" value="SpmA_SpmB"/>
</dbReference>
<protein>
    <submittedName>
        <fullName evidence="3">Nucleoside recognition domain protein</fullName>
    </submittedName>
</protein>
<dbReference type="PIRSF" id="PIRSF036542">
    <property type="entry name" value="SpmA_SpmB"/>
    <property type="match status" value="1"/>
</dbReference>
<organism evidence="3 4">
    <name type="scientific">Leadbetterella byssophila (strain DSM 17132 / JCM 16389 / KACC 11308 / NBRC 106382 / 4M15)</name>
    <dbReference type="NCBI Taxonomy" id="649349"/>
    <lineage>
        <taxon>Bacteria</taxon>
        <taxon>Pseudomonadati</taxon>
        <taxon>Bacteroidota</taxon>
        <taxon>Cytophagia</taxon>
        <taxon>Cytophagales</taxon>
        <taxon>Leadbetterellaceae</taxon>
        <taxon>Leadbetterella</taxon>
    </lineage>
</organism>
<feature type="domain" description="Nucleoside transporter/FeoB GTPase Gate" evidence="2">
    <location>
        <begin position="278"/>
        <end position="381"/>
    </location>
</feature>
<dbReference type="HOGENOM" id="CLU_037414_0_0_10"/>
<dbReference type="Pfam" id="PF07670">
    <property type="entry name" value="Gate"/>
    <property type="match status" value="2"/>
</dbReference>
<feature type="transmembrane region" description="Helical" evidence="1">
    <location>
        <begin position="388"/>
        <end position="410"/>
    </location>
</feature>
<dbReference type="GO" id="GO:0005886">
    <property type="term" value="C:plasma membrane"/>
    <property type="evidence" value="ECO:0007669"/>
    <property type="project" value="TreeGrafter"/>
</dbReference>
<sequence length="411" mass="45260">MALNYIWVGFFIVALLVALAKWLFLGDTLIFKQLVEGMFTSAESAVMNIALPLAGVMTFFLGILKLGEEAGVIRVLAKLISPFFSRLFPEVPKDHPANGQMIMNFSANMLGLDNAATPFGLKAMQSLQELNKKPDEASNAQIMFMVLHSAGPVLIPISIMAQRAIYNAADPSDIFIPALISVYMATFTGLLFVGIKQKINFFDKVLFSWLVGLTAFVGFILWYFSRLSKEEIETVSGVISNLILFLFVTGFVGAAFYKKVDVFPKFVEGAKAGFETSVKVMPYLVGMLVGISVFRASGALDYIVEFLKWMFSFTGINTEFTHALPTALMHPLSGSGSRAMMIEAMKEYGVDSFIGRLSCVFQACSDTILYILALYFGSVSIRNTRYTLWAGLLADLAGVVTAIVVSYIFFY</sequence>
<dbReference type="InterPro" id="IPR011642">
    <property type="entry name" value="Gate_dom"/>
</dbReference>
<evidence type="ECO:0000313" key="4">
    <source>
        <dbReference type="Proteomes" id="UP000007435"/>
    </source>
</evidence>
<feature type="transmembrane region" description="Helical" evidence="1">
    <location>
        <begin position="174"/>
        <end position="193"/>
    </location>
</feature>
<feature type="transmembrane region" description="Helical" evidence="1">
    <location>
        <begin position="205"/>
        <end position="225"/>
    </location>
</feature>
<accession>E4RZJ2</accession>
<feature type="transmembrane region" description="Helical" evidence="1">
    <location>
        <begin position="278"/>
        <end position="297"/>
    </location>
</feature>
<dbReference type="KEGG" id="lby:Lbys_1709"/>
<dbReference type="STRING" id="649349.Lbys_1709"/>
<dbReference type="InterPro" id="IPR052549">
    <property type="entry name" value="SpmB"/>
</dbReference>
<gene>
    <name evidence="3" type="ordered locus">Lbys_1709</name>
</gene>
<evidence type="ECO:0000313" key="3">
    <source>
        <dbReference type="EMBL" id="ADQ17416.1"/>
    </source>
</evidence>
<feature type="transmembrane region" description="Helical" evidence="1">
    <location>
        <begin position="237"/>
        <end position="257"/>
    </location>
</feature>
<dbReference type="eggNOG" id="COG0700">
    <property type="taxonomic scope" value="Bacteria"/>
</dbReference>
<proteinExistence type="predicted"/>
<dbReference type="PANTHER" id="PTHR35793">
    <property type="entry name" value="INNER MEMBRANE PROTEIN YJIG"/>
    <property type="match status" value="1"/>
</dbReference>
<keyword evidence="1" id="KW-0812">Transmembrane</keyword>
<dbReference type="EMBL" id="CP002305">
    <property type="protein sequence ID" value="ADQ17416.1"/>
    <property type="molecule type" value="Genomic_DNA"/>
</dbReference>
<keyword evidence="1" id="KW-1133">Transmembrane helix</keyword>
<feature type="transmembrane region" description="Helical" evidence="1">
    <location>
        <begin position="5"/>
        <end position="25"/>
    </location>
</feature>
<keyword evidence="1" id="KW-0472">Membrane</keyword>
<evidence type="ECO:0000256" key="1">
    <source>
        <dbReference type="SAM" id="Phobius"/>
    </source>
</evidence>
<reference evidence="3 4" key="2">
    <citation type="journal article" date="2011" name="Stand. Genomic Sci.">
        <title>Complete genome sequence of Leadbetterella byssophila type strain (4M15).</title>
        <authorList>
            <person name="Abt B."/>
            <person name="Teshima H."/>
            <person name="Lucas S."/>
            <person name="Lapidus A."/>
            <person name="Del Rio T.G."/>
            <person name="Nolan M."/>
            <person name="Tice H."/>
            <person name="Cheng J.F."/>
            <person name="Pitluck S."/>
            <person name="Liolios K."/>
            <person name="Pagani I."/>
            <person name="Ivanova N."/>
            <person name="Mavromatis K."/>
            <person name="Pati A."/>
            <person name="Tapia R."/>
            <person name="Han C."/>
            <person name="Goodwin L."/>
            <person name="Chen A."/>
            <person name="Palaniappan K."/>
            <person name="Land M."/>
            <person name="Hauser L."/>
            <person name="Chang Y.J."/>
            <person name="Jeffries C.D."/>
            <person name="Rohde M."/>
            <person name="Goker M."/>
            <person name="Tindall B.J."/>
            <person name="Detter J.C."/>
            <person name="Woyke T."/>
            <person name="Bristow J."/>
            <person name="Eisen J.A."/>
            <person name="Markowitz V."/>
            <person name="Hugenholtz P."/>
            <person name="Klenk H.P."/>
            <person name="Kyrpides N.C."/>
        </authorList>
    </citation>
    <scope>NUCLEOTIDE SEQUENCE [LARGE SCALE GENOMIC DNA]</scope>
    <source>
        <strain evidence="4">DSM 17132 / JCM 16389 / KACC 11308 / NBRC 106382 / 4M15</strain>
    </source>
</reference>
<evidence type="ECO:0000259" key="2">
    <source>
        <dbReference type="Pfam" id="PF07670"/>
    </source>
</evidence>
<dbReference type="Proteomes" id="UP000007435">
    <property type="component" value="Chromosome"/>
</dbReference>
<name>E4RZJ2_LEAB4</name>
<dbReference type="AlphaFoldDB" id="E4RZJ2"/>
<dbReference type="eggNOG" id="COG2715">
    <property type="taxonomic scope" value="Bacteria"/>
</dbReference>
<keyword evidence="4" id="KW-1185">Reference proteome</keyword>
<reference key="1">
    <citation type="submission" date="2010-11" db="EMBL/GenBank/DDBJ databases">
        <title>The complete genome of Leadbetterella byssophila DSM 17132.</title>
        <authorList>
            <consortium name="US DOE Joint Genome Institute (JGI-PGF)"/>
            <person name="Lucas S."/>
            <person name="Copeland A."/>
            <person name="Lapidus A."/>
            <person name="Glavina del Rio T."/>
            <person name="Dalin E."/>
            <person name="Tice H."/>
            <person name="Bruce D."/>
            <person name="Goodwin L."/>
            <person name="Pitluck S."/>
            <person name="Kyrpides N."/>
            <person name="Mavromatis K."/>
            <person name="Ivanova N."/>
            <person name="Teshima H."/>
            <person name="Brettin T."/>
            <person name="Detter J.C."/>
            <person name="Han C."/>
            <person name="Tapia R."/>
            <person name="Land M."/>
            <person name="Hauser L."/>
            <person name="Markowitz V."/>
            <person name="Cheng J.-F."/>
            <person name="Hugenholtz P."/>
            <person name="Woyke T."/>
            <person name="Wu D."/>
            <person name="Tindall B."/>
            <person name="Pomrenke H.G."/>
            <person name="Brambilla E."/>
            <person name="Klenk H.-P."/>
            <person name="Eisen J.A."/>
        </authorList>
    </citation>
    <scope>NUCLEOTIDE SEQUENCE [LARGE SCALE GENOMIC DNA]</scope>
    <source>
        <strain>DSM 17132</strain>
    </source>
</reference>
<dbReference type="RefSeq" id="WP_013408465.1">
    <property type="nucleotide sequence ID" value="NC_014655.1"/>
</dbReference>
<dbReference type="OrthoDB" id="9805623at2"/>
<feature type="transmembrane region" description="Helical" evidence="1">
    <location>
        <begin position="142"/>
        <end position="162"/>
    </location>
</feature>
<feature type="domain" description="Nucleoside transporter/FeoB GTPase Gate" evidence="2">
    <location>
        <begin position="51"/>
        <end position="157"/>
    </location>
</feature>
<feature type="transmembrane region" description="Helical" evidence="1">
    <location>
        <begin position="45"/>
        <end position="64"/>
    </location>
</feature>
<dbReference type="PANTHER" id="PTHR35793:SF2">
    <property type="entry name" value="INNER MEMBRANE PROTEIN YJIG"/>
    <property type="match status" value="1"/>
</dbReference>
<feature type="transmembrane region" description="Helical" evidence="1">
    <location>
        <begin position="353"/>
        <end position="376"/>
    </location>
</feature>